<evidence type="ECO:0000313" key="2">
    <source>
        <dbReference type="Proteomes" id="UP001638806"/>
    </source>
</evidence>
<reference evidence="1" key="1">
    <citation type="submission" date="2024-12" db="EMBL/GenBank/DDBJ databases">
        <title>Comparative genomics and development of molecular markers within Purpureocillium lilacinum and among Purpureocillium species.</title>
        <authorList>
            <person name="Yeh Z.-Y."/>
            <person name="Ni N.-T."/>
            <person name="Lo P.-H."/>
            <person name="Mushyakhwo K."/>
            <person name="Lin C.-F."/>
            <person name="Nai Y.-S."/>
        </authorList>
    </citation>
    <scope>NUCLEOTIDE SEQUENCE</scope>
    <source>
        <strain evidence="1">NCHU-NPUST-175</strain>
    </source>
</reference>
<protein>
    <submittedName>
        <fullName evidence="1">Uncharacterized protein</fullName>
    </submittedName>
</protein>
<keyword evidence="2" id="KW-1185">Reference proteome</keyword>
<organism evidence="1 2">
    <name type="scientific">Purpureocillium lilacinum</name>
    <name type="common">Paecilomyces lilacinus</name>
    <dbReference type="NCBI Taxonomy" id="33203"/>
    <lineage>
        <taxon>Eukaryota</taxon>
        <taxon>Fungi</taxon>
        <taxon>Dikarya</taxon>
        <taxon>Ascomycota</taxon>
        <taxon>Pezizomycotina</taxon>
        <taxon>Sordariomycetes</taxon>
        <taxon>Hypocreomycetidae</taxon>
        <taxon>Hypocreales</taxon>
        <taxon>Ophiocordycipitaceae</taxon>
        <taxon>Purpureocillium</taxon>
    </lineage>
</organism>
<dbReference type="Proteomes" id="UP001638806">
    <property type="component" value="Unassembled WGS sequence"/>
</dbReference>
<dbReference type="EMBL" id="JBGNUJ010000002">
    <property type="protein sequence ID" value="KAL3964954.1"/>
    <property type="molecule type" value="Genomic_DNA"/>
</dbReference>
<accession>A0ACC4E8J4</accession>
<comment type="caution">
    <text evidence="1">The sequence shown here is derived from an EMBL/GenBank/DDBJ whole genome shotgun (WGS) entry which is preliminary data.</text>
</comment>
<proteinExistence type="predicted"/>
<name>A0ACC4E8J4_PURLI</name>
<evidence type="ECO:0000313" key="1">
    <source>
        <dbReference type="EMBL" id="KAL3964954.1"/>
    </source>
</evidence>
<sequence>MAHTAGASRTVSRPGSSSAGSHRMGRSTTLKQWDGAKRACKDWDSLRQVRPGSGLAPLRRAHSHHQDPDLCVRDGNCLIHLHSKGRLKRDPAFKVPFSALITTKCFPFIQRFLVTDGYRPQAPDEILRWYRLNPRRTVELYVPPPPTGDKQQALQYHIATRNLLAWVLRRSLVGESLGGALVGLLHSMHEFRAAGEDNVGDLLEYVDEEGYLTLSNQPDYALAMLHLAEAFQLRNLYLGAFAHCVGMKQRLSSSNELSNITSASRRLIRQKRAELDARLERTATMLTNFLDKELSEAHIGIPLGARMHLDRFRSFLLSFYSAKFGYYPPRRFDAATLRVLAEDFAALHALLEDDGYTAGPFDLMPSSAVGGICTLQLIQALDARNHFDPLQHPLPLLPQVDAQSSTRRIPWFPRSKSKADQRQVEHAALVRASHWREDLFRNDLVRAYRGFEEATVVAPSRADRHERVSLLDARKVRWILIYAVHQTLRQVTNPEAGVPDEKGAQYLLSASLDDVLPWREHQDIEKLARRQTDLALGQRGNEGPQRDDSTGVMEIKPDIDYFALTHKTPPPPPPSRSRRLSLTGPSSTDVSRSNSFKRALSRSSTLRSKPLRRAVPTPPATAIGLSKPAYHEIVVHGYGNGTNNVSFDTPPPSEPLPIRRLHTSVGVTSRSGSTASASHPDSSTSSTGQAMTVGSPAETLASSITIPSPTIAPVADTDPSCDPVGAKPSRRWSQHGGSARPRLAKSNSLKRRPMSAAIEGYNYAKSLGHFRQQQRQQSGPLATAQPHGGGPELRHKASMPLPRVIDEEEAAGVLPRDSGDWTAMQAFLDGKTGEEEYADLGGLIALR</sequence>
<gene>
    <name evidence="1" type="ORF">ACCO45_001958</name>
</gene>